<dbReference type="PROSITE" id="PS00330">
    <property type="entry name" value="HEMOLYSIN_CALCIUM"/>
    <property type="match status" value="2"/>
</dbReference>
<keyword evidence="2" id="KW-0964">Secreted</keyword>
<dbReference type="PRINTS" id="PR00313">
    <property type="entry name" value="CABNDNGRPT"/>
</dbReference>
<comment type="subcellular location">
    <subcellularLocation>
        <location evidence="1">Secreted</location>
    </subcellularLocation>
</comment>
<dbReference type="SUPFAM" id="SSF51445">
    <property type="entry name" value="(Trans)glycosidases"/>
    <property type="match status" value="1"/>
</dbReference>
<evidence type="ECO:0008006" key="5">
    <source>
        <dbReference type="Google" id="ProtNLM"/>
    </source>
</evidence>
<dbReference type="Gene3D" id="2.150.10.10">
    <property type="entry name" value="Serralysin-like metalloprotease, C-terminal"/>
    <property type="match status" value="2"/>
</dbReference>
<evidence type="ECO:0000313" key="4">
    <source>
        <dbReference type="Proteomes" id="UP000249082"/>
    </source>
</evidence>
<dbReference type="InterPro" id="IPR018511">
    <property type="entry name" value="Hemolysin-typ_Ca-bd_CS"/>
</dbReference>
<dbReference type="GO" id="GO:0005509">
    <property type="term" value="F:calcium ion binding"/>
    <property type="evidence" value="ECO:0007669"/>
    <property type="project" value="InterPro"/>
</dbReference>
<dbReference type="Gene3D" id="3.20.20.80">
    <property type="entry name" value="Glycosidases"/>
    <property type="match status" value="1"/>
</dbReference>
<organism evidence="3 4">
    <name type="scientific">Novosphingobium pentaromativorans</name>
    <dbReference type="NCBI Taxonomy" id="205844"/>
    <lineage>
        <taxon>Bacteria</taxon>
        <taxon>Pseudomonadati</taxon>
        <taxon>Pseudomonadota</taxon>
        <taxon>Alphaproteobacteria</taxon>
        <taxon>Sphingomonadales</taxon>
        <taxon>Sphingomonadaceae</taxon>
        <taxon>Novosphingobium</taxon>
    </lineage>
</organism>
<dbReference type="EMBL" id="QFPX01000001">
    <property type="protein sequence ID" value="PZQ57446.1"/>
    <property type="molecule type" value="Genomic_DNA"/>
</dbReference>
<dbReference type="PANTHER" id="PTHR38340:SF1">
    <property type="entry name" value="S-LAYER PROTEIN"/>
    <property type="match status" value="1"/>
</dbReference>
<dbReference type="InterPro" id="IPR011049">
    <property type="entry name" value="Serralysin-like_metalloprot_C"/>
</dbReference>
<accession>A0A2W5NVE9</accession>
<name>A0A2W5NVE9_9SPHN</name>
<dbReference type="InterPro" id="IPR017853">
    <property type="entry name" value="GH"/>
</dbReference>
<dbReference type="InterPro" id="IPR050557">
    <property type="entry name" value="RTX_toxin/Mannuronan_C5-epim"/>
</dbReference>
<evidence type="ECO:0000313" key="3">
    <source>
        <dbReference type="EMBL" id="PZQ57446.1"/>
    </source>
</evidence>
<protein>
    <recommendedName>
        <fullName evidence="5">Calcium-binding protein</fullName>
    </recommendedName>
</protein>
<dbReference type="Proteomes" id="UP000249082">
    <property type="component" value="Unassembled WGS sequence"/>
</dbReference>
<dbReference type="Pfam" id="PF00353">
    <property type="entry name" value="HemolysinCabind"/>
    <property type="match status" value="2"/>
</dbReference>
<reference evidence="3 4" key="1">
    <citation type="submission" date="2017-08" db="EMBL/GenBank/DDBJ databases">
        <title>Infants hospitalized years apart are colonized by the same room-sourced microbial strains.</title>
        <authorList>
            <person name="Brooks B."/>
            <person name="Olm M.R."/>
            <person name="Firek B.A."/>
            <person name="Baker R."/>
            <person name="Thomas B.C."/>
            <person name="Morowitz M.J."/>
            <person name="Banfield J.F."/>
        </authorList>
    </citation>
    <scope>NUCLEOTIDE SEQUENCE [LARGE SCALE GENOMIC DNA]</scope>
    <source>
        <strain evidence="3">S2_005_002_R2_33</strain>
    </source>
</reference>
<dbReference type="SUPFAM" id="SSF51120">
    <property type="entry name" value="beta-Roll"/>
    <property type="match status" value="2"/>
</dbReference>
<dbReference type="AlphaFoldDB" id="A0A2W5NVE9"/>
<dbReference type="InterPro" id="IPR001343">
    <property type="entry name" value="Hemolysn_Ca-bd"/>
</dbReference>
<sequence>MSILLGAQTHFSQGWNPSLLDTAEVLGAGAIRDSVPWGAVEKLAGKYDFSVPQAAWLDRALDQELHVTLTFANANVLYDKGYTVYSDAGREAFAKFVVETLKRYPGVGAIEIGNEYNSNSFVTGPVAASSAANRDDYYAKLVSAVDRALTQAGIDVELVGGATHSIPVDYFADLKALGTIDLLDAISIHPYTTPPEQFADQIAILRGVVGNMVDLRVTEFGSDFASLDDAPAYLAKMLSVMGDAGIESASWYALARQAYFPNMELWNTAAGTATPAGEAFRLFDDILSDADRIERVAPDDFTYFYTFGDHAAVLWGQTGSVTLAPGITAYDLAGRPISGFDGRISADKPIILKSEGEMTAASVQFHHGALVADSFDQFDVTNTDGSGVGFEGPWSYFALSGNGQMTALQTMGGGLKGGELWTPYLGSQWLRPLEVNATHVTPVDFSGGTDAASRYAIVERYMSQSTGSFTIEGTYDVGDQTRDGIYLTVTVNDQKILQQHVYDPAQGNSFSFQLNHVGLAVGDRVEFVVSSGANAAGDITSRHIQIFAETVGAADWSGAKAGIRLDVAQASVVVDGNRMETTATDAIGSSFNDVMSGDASANRFDGGAGDDRLFGLDGDDLLQGGSGADRLDGGSGADRMTGGLGDDTYYVDDARDQVIETDPGGGIDTVRSEVDFVLGANIERLYLVGEGNIGGTGNRLANILYGNEGDNVLSGGGGADKLYGGGGSDIFLFDVREAAASADTIMDFQLGVDRIAVDRDAFAGVTGLAYGSRATSGDMTLFYDPSAGTLYFDTDGNGMGEAVALASLRGEIMIEAADVLFV</sequence>
<evidence type="ECO:0000256" key="1">
    <source>
        <dbReference type="ARBA" id="ARBA00004613"/>
    </source>
</evidence>
<gene>
    <name evidence="3" type="ORF">DI555_00470</name>
</gene>
<dbReference type="GO" id="GO:0005615">
    <property type="term" value="C:extracellular space"/>
    <property type="evidence" value="ECO:0007669"/>
    <property type="project" value="InterPro"/>
</dbReference>
<comment type="caution">
    <text evidence="3">The sequence shown here is derived from an EMBL/GenBank/DDBJ whole genome shotgun (WGS) entry which is preliminary data.</text>
</comment>
<proteinExistence type="predicted"/>
<dbReference type="PANTHER" id="PTHR38340">
    <property type="entry name" value="S-LAYER PROTEIN"/>
    <property type="match status" value="1"/>
</dbReference>
<evidence type="ECO:0000256" key="2">
    <source>
        <dbReference type="ARBA" id="ARBA00022525"/>
    </source>
</evidence>